<dbReference type="EMBL" id="MACH01000087">
    <property type="protein sequence ID" value="OJE45073.1"/>
    <property type="molecule type" value="Genomic_DNA"/>
</dbReference>
<evidence type="ECO:0000256" key="1">
    <source>
        <dbReference type="SAM" id="Phobius"/>
    </source>
</evidence>
<protein>
    <submittedName>
        <fullName evidence="2">Uncharacterized protein</fullName>
    </submittedName>
</protein>
<feature type="transmembrane region" description="Helical" evidence="1">
    <location>
        <begin position="55"/>
        <end position="76"/>
    </location>
</feature>
<comment type="caution">
    <text evidence="2">The sequence shown here is derived from an EMBL/GenBank/DDBJ whole genome shotgun (WGS) entry which is preliminary data.</text>
</comment>
<keyword evidence="1" id="KW-1133">Transmembrane helix</keyword>
<reference evidence="2 3" key="1">
    <citation type="submission" date="2016-06" db="EMBL/GenBank/DDBJ databases">
        <title>First insights into the genetic diversity and population structure of in the Bacillus cereus group bacteria from diverse marine environments.</title>
        <authorList>
            <person name="Liu Y."/>
            <person name="Lai Q."/>
            <person name="Shao Z."/>
        </authorList>
    </citation>
    <scope>NUCLEOTIDE SEQUENCE [LARGE SCALE GENOMIC DNA]</scope>
    <source>
        <strain evidence="2 3">TD42</strain>
    </source>
</reference>
<organism evidence="2 3">
    <name type="scientific">Bacillus proteolyticus</name>
    <dbReference type="NCBI Taxonomy" id="2026192"/>
    <lineage>
        <taxon>Bacteria</taxon>
        <taxon>Bacillati</taxon>
        <taxon>Bacillota</taxon>
        <taxon>Bacilli</taxon>
        <taxon>Bacillales</taxon>
        <taxon>Bacillaceae</taxon>
        <taxon>Bacillus</taxon>
        <taxon>Bacillus cereus group</taxon>
    </lineage>
</organism>
<sequence>MDKRLAIIEERTKKLDDLPTAMEIKQIISDVIDGKNLATVDKVELEINKSRNVQLTWTIGTIIAVVSLAVAVLKLLP</sequence>
<gene>
    <name evidence="2" type="ORF">BAQ49_07660</name>
</gene>
<accession>A0AA44KVS3</accession>
<dbReference type="Proteomes" id="UP000183185">
    <property type="component" value="Unassembled WGS sequence"/>
</dbReference>
<dbReference type="AlphaFoldDB" id="A0AA44KVS3"/>
<keyword evidence="1" id="KW-0812">Transmembrane</keyword>
<proteinExistence type="predicted"/>
<name>A0AA44KVS3_9BACI</name>
<keyword evidence="1" id="KW-0472">Membrane</keyword>
<evidence type="ECO:0000313" key="3">
    <source>
        <dbReference type="Proteomes" id="UP000183185"/>
    </source>
</evidence>
<evidence type="ECO:0000313" key="2">
    <source>
        <dbReference type="EMBL" id="OJE45073.1"/>
    </source>
</evidence>